<dbReference type="EMBL" id="LAZR01012467">
    <property type="protein sequence ID" value="KKM26676.1"/>
    <property type="molecule type" value="Genomic_DNA"/>
</dbReference>
<reference evidence="1" key="1">
    <citation type="journal article" date="2015" name="Nature">
        <title>Complex archaea that bridge the gap between prokaryotes and eukaryotes.</title>
        <authorList>
            <person name="Spang A."/>
            <person name="Saw J.H."/>
            <person name="Jorgensen S.L."/>
            <person name="Zaremba-Niedzwiedzka K."/>
            <person name="Martijn J."/>
            <person name="Lind A.E."/>
            <person name="van Eijk R."/>
            <person name="Schleper C."/>
            <person name="Guy L."/>
            <person name="Ettema T.J."/>
        </authorList>
    </citation>
    <scope>NUCLEOTIDE SEQUENCE</scope>
</reference>
<proteinExistence type="predicted"/>
<protein>
    <submittedName>
        <fullName evidence="1">Uncharacterized protein</fullName>
    </submittedName>
</protein>
<comment type="caution">
    <text evidence="1">The sequence shown here is derived from an EMBL/GenBank/DDBJ whole genome shotgun (WGS) entry which is preliminary data.</text>
</comment>
<dbReference type="AlphaFoldDB" id="A0A0F9IGH3"/>
<accession>A0A0F9IGH3</accession>
<evidence type="ECO:0000313" key="1">
    <source>
        <dbReference type="EMBL" id="KKM26676.1"/>
    </source>
</evidence>
<name>A0A0F9IGH3_9ZZZZ</name>
<sequence length="86" mass="9900">MELSQMEHNVNEMWASLCDDIMMDDLVAILSLNPPGSSKLKLLRPSNVPLIKMCLNYVVAKTMYERAVARQLQHDHDEPPYTKNEQ</sequence>
<organism evidence="1">
    <name type="scientific">marine sediment metagenome</name>
    <dbReference type="NCBI Taxonomy" id="412755"/>
    <lineage>
        <taxon>unclassified sequences</taxon>
        <taxon>metagenomes</taxon>
        <taxon>ecological metagenomes</taxon>
    </lineage>
</organism>
<gene>
    <name evidence="1" type="ORF">LCGC14_1582400</name>
</gene>